<dbReference type="Pfam" id="PF02308">
    <property type="entry name" value="MgtC"/>
    <property type="match status" value="1"/>
</dbReference>
<evidence type="ECO:0000256" key="3">
    <source>
        <dbReference type="ARBA" id="ARBA00022475"/>
    </source>
</evidence>
<accession>A0A6G7K7N8</accession>
<evidence type="ECO:0000313" key="9">
    <source>
        <dbReference type="EMBL" id="QII81265.1"/>
    </source>
</evidence>
<keyword evidence="5 7" id="KW-1133">Transmembrane helix</keyword>
<keyword evidence="6 7" id="KW-0472">Membrane</keyword>
<dbReference type="InterPro" id="IPR003416">
    <property type="entry name" value="MgtC/SapB/SrpB/YhiD_fam"/>
</dbReference>
<feature type="domain" description="MgtC/SapB/SrpB/YhiD N-terminal" evidence="8">
    <location>
        <begin position="13"/>
        <end position="150"/>
    </location>
</feature>
<dbReference type="InterPro" id="IPR049177">
    <property type="entry name" value="MgtC_SapB_SrpB_YhiD_N"/>
</dbReference>
<keyword evidence="10" id="KW-1185">Reference proteome</keyword>
<dbReference type="EMBL" id="CP049740">
    <property type="protein sequence ID" value="QII81265.1"/>
    <property type="molecule type" value="Genomic_DNA"/>
</dbReference>
<proteinExistence type="inferred from homology"/>
<keyword evidence="4 7" id="KW-0812">Transmembrane</keyword>
<sequence>MYDLNYVEVTIRLVIAIMIGAAIGMERETNHQSAGLRTNIVVCVSACLLTIIQKETSYMVIRMSMENPDLQSVLSTDFTRLTAQIVSGIGFLGAGAILTTRSDTVSGLTTAATIWGVAGLGIAVGMGLYYLAIVTCVILLIVLYVLKRIVKIGELFQLDIKVTDRSAIEKFNQFFKDHNLKTTDEDFKMLKTTEGVIFHLNYKIYIPHSVNHNDMIESFLKLSDSIIEISFQD</sequence>
<evidence type="ECO:0000256" key="5">
    <source>
        <dbReference type="ARBA" id="ARBA00022989"/>
    </source>
</evidence>
<evidence type="ECO:0000259" key="8">
    <source>
        <dbReference type="Pfam" id="PF02308"/>
    </source>
</evidence>
<dbReference type="PANTHER" id="PTHR33778">
    <property type="entry name" value="PROTEIN MGTC"/>
    <property type="match status" value="1"/>
</dbReference>
<comment type="similarity">
    <text evidence="2">Belongs to the MgtC/SapB family.</text>
</comment>
<dbReference type="Proteomes" id="UP000501451">
    <property type="component" value="Chromosome"/>
</dbReference>
<dbReference type="KEGG" id="jar:G7057_01450"/>
<name>A0A6G7K7N8_9LACT</name>
<evidence type="ECO:0000256" key="4">
    <source>
        <dbReference type="ARBA" id="ARBA00022692"/>
    </source>
</evidence>
<dbReference type="PANTHER" id="PTHR33778:SF1">
    <property type="entry name" value="MAGNESIUM TRANSPORTER YHID-RELATED"/>
    <property type="match status" value="1"/>
</dbReference>
<feature type="transmembrane region" description="Helical" evidence="7">
    <location>
        <begin position="6"/>
        <end position="24"/>
    </location>
</feature>
<feature type="transmembrane region" description="Helical" evidence="7">
    <location>
        <begin position="81"/>
        <end position="98"/>
    </location>
</feature>
<reference evidence="9 10" key="1">
    <citation type="journal article" date="2017" name="Int. J. Syst. Evol. Microbiol.">
        <title>Jeotgalibaca porci sp. nov. and Jeotgalibaca arthritidis sp. nov., isolated from pigs, and emended description of the genus Jeotgalibaca.</title>
        <authorList>
            <person name="Zamora L."/>
            <person name="Perez-Sancho M."/>
            <person name="Dominguez L."/>
            <person name="Fernandez-Garayzabal J.F."/>
            <person name="Vela A.I."/>
        </authorList>
    </citation>
    <scope>NUCLEOTIDE SEQUENCE [LARGE SCALE GENOMIC DNA]</scope>
    <source>
        <strain evidence="9 10">CECT 9157</strain>
    </source>
</reference>
<feature type="transmembrane region" description="Helical" evidence="7">
    <location>
        <begin position="36"/>
        <end position="61"/>
    </location>
</feature>
<organism evidence="9 10">
    <name type="scientific">Jeotgalibaca arthritidis</name>
    <dbReference type="NCBI Taxonomy" id="1868794"/>
    <lineage>
        <taxon>Bacteria</taxon>
        <taxon>Bacillati</taxon>
        <taxon>Bacillota</taxon>
        <taxon>Bacilli</taxon>
        <taxon>Lactobacillales</taxon>
        <taxon>Carnobacteriaceae</taxon>
        <taxon>Jeotgalibaca</taxon>
    </lineage>
</organism>
<dbReference type="AlphaFoldDB" id="A0A6G7K7N8"/>
<evidence type="ECO:0000256" key="6">
    <source>
        <dbReference type="ARBA" id="ARBA00023136"/>
    </source>
</evidence>
<feature type="transmembrane region" description="Helical" evidence="7">
    <location>
        <begin position="105"/>
        <end position="122"/>
    </location>
</feature>
<evidence type="ECO:0000313" key="10">
    <source>
        <dbReference type="Proteomes" id="UP000501451"/>
    </source>
</evidence>
<evidence type="ECO:0000256" key="7">
    <source>
        <dbReference type="SAM" id="Phobius"/>
    </source>
</evidence>
<keyword evidence="3" id="KW-1003">Cell membrane</keyword>
<comment type="subcellular location">
    <subcellularLocation>
        <location evidence="1">Cell membrane</location>
        <topology evidence="1">Multi-pass membrane protein</topology>
    </subcellularLocation>
</comment>
<protein>
    <submittedName>
        <fullName evidence="9">MgtC/SapB family protein</fullName>
    </submittedName>
</protein>
<dbReference type="RefSeq" id="WP_166160720.1">
    <property type="nucleotide sequence ID" value="NZ_CP049740.1"/>
</dbReference>
<evidence type="ECO:0000256" key="1">
    <source>
        <dbReference type="ARBA" id="ARBA00004651"/>
    </source>
</evidence>
<dbReference type="PRINTS" id="PR01837">
    <property type="entry name" value="MGTCSAPBPROT"/>
</dbReference>
<dbReference type="GO" id="GO:0005886">
    <property type="term" value="C:plasma membrane"/>
    <property type="evidence" value="ECO:0007669"/>
    <property type="project" value="UniProtKB-SubCell"/>
</dbReference>
<evidence type="ECO:0000256" key="2">
    <source>
        <dbReference type="ARBA" id="ARBA00009298"/>
    </source>
</evidence>
<feature type="transmembrane region" description="Helical" evidence="7">
    <location>
        <begin position="128"/>
        <end position="146"/>
    </location>
</feature>
<gene>
    <name evidence="9" type="ORF">G7057_01450</name>
</gene>